<evidence type="ECO:0000313" key="4">
    <source>
        <dbReference type="Proteomes" id="UP001140074"/>
    </source>
</evidence>
<feature type="compositionally biased region" description="Low complexity" evidence="1">
    <location>
        <begin position="66"/>
        <end position="81"/>
    </location>
</feature>
<name>A0A9W8IEA3_9FUNG</name>
<feature type="domain" description="SUZ" evidence="2">
    <location>
        <begin position="108"/>
        <end position="162"/>
    </location>
</feature>
<evidence type="ECO:0000259" key="2">
    <source>
        <dbReference type="Pfam" id="PF12752"/>
    </source>
</evidence>
<dbReference type="AlphaFoldDB" id="A0A9W8IEA3"/>
<organism evidence="3 4">
    <name type="scientific">Coemansia aciculifera</name>
    <dbReference type="NCBI Taxonomy" id="417176"/>
    <lineage>
        <taxon>Eukaryota</taxon>
        <taxon>Fungi</taxon>
        <taxon>Fungi incertae sedis</taxon>
        <taxon>Zoopagomycota</taxon>
        <taxon>Kickxellomycotina</taxon>
        <taxon>Kickxellomycetes</taxon>
        <taxon>Kickxellales</taxon>
        <taxon>Kickxellaceae</taxon>
        <taxon>Coemansia</taxon>
    </lineage>
</organism>
<keyword evidence="4" id="KW-1185">Reference proteome</keyword>
<comment type="caution">
    <text evidence="3">The sequence shown here is derived from an EMBL/GenBank/DDBJ whole genome shotgun (WGS) entry which is preliminary data.</text>
</comment>
<dbReference type="InterPro" id="IPR024771">
    <property type="entry name" value="SUZ"/>
</dbReference>
<proteinExistence type="predicted"/>
<gene>
    <name evidence="3" type="ORF">GGH94_005217</name>
</gene>
<sequence length="163" mass="18251">MSADDPFDDWESALDAAVAAEADRQLALPHTSLPSSMLSPFINAASPVPHASATPASLPQQPVTPPKQQQQQRLRNNNDLANRAIWEQANSYEPYESESVFDQTTYMTPIKVLQRAEPHKTGSICRSQKQAADQLEPCTNIKPMSLTEKQRAYEEARRKIFEE</sequence>
<dbReference type="EMBL" id="JANBUY010000259">
    <property type="protein sequence ID" value="KAJ2860935.1"/>
    <property type="molecule type" value="Genomic_DNA"/>
</dbReference>
<feature type="region of interest" description="Disordered" evidence="1">
    <location>
        <begin position="31"/>
        <end position="81"/>
    </location>
</feature>
<dbReference type="Proteomes" id="UP001140074">
    <property type="component" value="Unassembled WGS sequence"/>
</dbReference>
<reference evidence="3" key="1">
    <citation type="submission" date="2022-07" db="EMBL/GenBank/DDBJ databases">
        <title>Phylogenomic reconstructions and comparative analyses of Kickxellomycotina fungi.</title>
        <authorList>
            <person name="Reynolds N.K."/>
            <person name="Stajich J.E."/>
            <person name="Barry K."/>
            <person name="Grigoriev I.V."/>
            <person name="Crous P."/>
            <person name="Smith M.E."/>
        </authorList>
    </citation>
    <scope>NUCLEOTIDE SEQUENCE</scope>
    <source>
        <strain evidence="3">RSA 476</strain>
    </source>
</reference>
<protein>
    <recommendedName>
        <fullName evidence="2">SUZ domain-containing protein</fullName>
    </recommendedName>
</protein>
<dbReference type="Pfam" id="PF12752">
    <property type="entry name" value="SUZ"/>
    <property type="match status" value="1"/>
</dbReference>
<evidence type="ECO:0000256" key="1">
    <source>
        <dbReference type="SAM" id="MobiDB-lite"/>
    </source>
</evidence>
<evidence type="ECO:0000313" key="3">
    <source>
        <dbReference type="EMBL" id="KAJ2860935.1"/>
    </source>
</evidence>
<accession>A0A9W8IEA3</accession>